<keyword evidence="4 10" id="KW-0479">Metal-binding</keyword>
<dbReference type="SUPFAM" id="SSF46626">
    <property type="entry name" value="Cytochrome c"/>
    <property type="match status" value="3"/>
</dbReference>
<dbReference type="InterPro" id="IPR036909">
    <property type="entry name" value="Cyt_c-like_dom_sf"/>
</dbReference>
<keyword evidence="6" id="KW-0677">Repeat</keyword>
<keyword evidence="2" id="KW-1003">Cell membrane</keyword>
<dbReference type="InterPro" id="IPR051459">
    <property type="entry name" value="Cytochrome_c-type_DH"/>
</dbReference>
<feature type="binding site" description="covalent" evidence="9">
    <location>
        <position position="212"/>
    </location>
    <ligand>
        <name>heme c</name>
        <dbReference type="ChEBI" id="CHEBI:61717"/>
        <label>2</label>
    </ligand>
</feature>
<dbReference type="GO" id="GO:0005886">
    <property type="term" value="C:plasma membrane"/>
    <property type="evidence" value="ECO:0007669"/>
    <property type="project" value="UniProtKB-SubCell"/>
</dbReference>
<dbReference type="RefSeq" id="WP_373296472.1">
    <property type="nucleotide sequence ID" value="NZ_BMZN01000001.1"/>
</dbReference>
<comment type="caution">
    <text evidence="12">The sequence shown here is derived from an EMBL/GenBank/DDBJ whole genome shotgun (WGS) entry which is preliminary data.</text>
</comment>
<evidence type="ECO:0000256" key="9">
    <source>
        <dbReference type="PIRSR" id="PIRSR000018-50"/>
    </source>
</evidence>
<dbReference type="Proteomes" id="UP000608923">
    <property type="component" value="Unassembled WGS sequence"/>
</dbReference>
<feature type="binding site" description="covalent" evidence="9">
    <location>
        <position position="64"/>
    </location>
    <ligand>
        <name>heme c</name>
        <dbReference type="ChEBI" id="CHEBI:61717"/>
        <label>1</label>
    </ligand>
</feature>
<dbReference type="GO" id="GO:0016614">
    <property type="term" value="F:oxidoreductase activity, acting on CH-OH group of donors"/>
    <property type="evidence" value="ECO:0007669"/>
    <property type="project" value="InterPro"/>
</dbReference>
<evidence type="ECO:0000256" key="4">
    <source>
        <dbReference type="ARBA" id="ARBA00022723"/>
    </source>
</evidence>
<gene>
    <name evidence="12" type="ORF">GCM10010096_00140</name>
</gene>
<evidence type="ECO:0000256" key="1">
    <source>
        <dbReference type="ARBA" id="ARBA00004236"/>
    </source>
</evidence>
<keyword evidence="13" id="KW-1185">Reference proteome</keyword>
<dbReference type="Gene3D" id="1.10.760.10">
    <property type="entry name" value="Cytochrome c-like domain"/>
    <property type="match status" value="2"/>
</dbReference>
<feature type="binding site" description="covalent" evidence="9">
    <location>
        <position position="61"/>
    </location>
    <ligand>
        <name>heme c</name>
        <dbReference type="ChEBI" id="CHEBI:61717"/>
        <label>1</label>
    </ligand>
</feature>
<dbReference type="InterPro" id="IPR014353">
    <property type="entry name" value="Membr-bd_ADH_cyt_c"/>
</dbReference>
<dbReference type="PANTHER" id="PTHR35008:SF8">
    <property type="entry name" value="ALCOHOL DEHYDROGENASE CYTOCHROME C SUBUNIT"/>
    <property type="match status" value="1"/>
</dbReference>
<evidence type="ECO:0000256" key="2">
    <source>
        <dbReference type="ARBA" id="ARBA00022475"/>
    </source>
</evidence>
<keyword evidence="8" id="KW-0472">Membrane</keyword>
<feature type="binding site" description="covalent" evidence="9">
    <location>
        <position position="344"/>
    </location>
    <ligand>
        <name>heme c</name>
        <dbReference type="ChEBI" id="CHEBI:61717"/>
        <label>3</label>
    </ligand>
</feature>
<evidence type="ECO:0000256" key="8">
    <source>
        <dbReference type="ARBA" id="ARBA00023136"/>
    </source>
</evidence>
<feature type="domain" description="Cytochrome c" evidence="11">
    <location>
        <begin position="331"/>
        <end position="420"/>
    </location>
</feature>
<feature type="binding site" description="covalent" evidence="9">
    <location>
        <position position="347"/>
    </location>
    <ligand>
        <name>heme c</name>
        <dbReference type="ChEBI" id="CHEBI:61717"/>
        <label>3</label>
    </ligand>
</feature>
<dbReference type="Pfam" id="PF00034">
    <property type="entry name" value="Cytochrom_C"/>
    <property type="match status" value="2"/>
</dbReference>
<sequence>MSMKALSKTLILALVGLGAAYGGSQFILSQRSIVSSSANTINLDDETLIKQGAYVSRTGDCVACHTVPGGQKYAGGLAMQTPLGAIYSTNITPDKETGIGSYSQDEFKTAVQHGVRQDGAALYPAMPYPSYAIMSDKDMDALYAYFMRGVPAVKQQNAAPTLPKLFQMRWTIAFWQWMFAPKDQGFVADEGLDDLKNRGAYLVQGPGHCGACHTPRGLAYQELALSLKDGDDYLSGAVIDGWRAKSLRGEGRGLAGWSEAELLDFFATGRTDKVAAFGAMTDVVEHSTQYMTPQDQSAMVQYLKSLPPVKGRNPEIPHQADATTQKQLDGDYTSPGAWLYAAHCVTCHRADGKGVPRIFPALAGNSAVFANNPQSVIQVTLEGGRMPENKIDKMTFTMPAFRHLGDQDIADLVNYIRSSWTNEAPTVKAADVAHIRQFVANKSPNIQPQGARHE</sequence>
<feature type="domain" description="Cytochrome c" evidence="11">
    <location>
        <begin position="194"/>
        <end position="307"/>
    </location>
</feature>
<dbReference type="AlphaFoldDB" id="A0A8H9LYU0"/>
<feature type="binding site" description="covalent" evidence="9">
    <location>
        <position position="209"/>
    </location>
    <ligand>
        <name>heme c</name>
        <dbReference type="ChEBI" id="CHEBI:61717"/>
        <label>2</label>
    </ligand>
</feature>
<dbReference type="InterPro" id="IPR009056">
    <property type="entry name" value="Cyt_c-like_dom"/>
</dbReference>
<comment type="cofactor">
    <cofactor evidence="9">
        <name>heme c</name>
        <dbReference type="ChEBI" id="CHEBI:61717"/>
    </cofactor>
    <text evidence="9">Binds 3 heme c groups covalently per subunit.</text>
</comment>
<reference evidence="13" key="1">
    <citation type="journal article" date="2019" name="Int. J. Syst. Evol. Microbiol.">
        <title>The Global Catalogue of Microorganisms (GCM) 10K type strain sequencing project: providing services to taxonomists for standard genome sequencing and annotation.</title>
        <authorList>
            <consortium name="The Broad Institute Genomics Platform"/>
            <consortium name="The Broad Institute Genome Sequencing Center for Infectious Disease"/>
            <person name="Wu L."/>
            <person name="Ma J."/>
        </authorList>
    </citation>
    <scope>NUCLEOTIDE SEQUENCE [LARGE SCALE GENOMIC DNA]</scope>
    <source>
        <strain evidence="13">KCTC 42083</strain>
    </source>
</reference>
<organism evidence="12 13">
    <name type="scientific">Alcaligenes pakistanensis</name>
    <dbReference type="NCBI Taxonomy" id="1482717"/>
    <lineage>
        <taxon>Bacteria</taxon>
        <taxon>Pseudomonadati</taxon>
        <taxon>Pseudomonadota</taxon>
        <taxon>Betaproteobacteria</taxon>
        <taxon>Burkholderiales</taxon>
        <taxon>Alcaligenaceae</taxon>
        <taxon>Alcaligenes</taxon>
    </lineage>
</organism>
<evidence type="ECO:0000256" key="6">
    <source>
        <dbReference type="ARBA" id="ARBA00022737"/>
    </source>
</evidence>
<evidence type="ECO:0000256" key="10">
    <source>
        <dbReference type="PIRSR" id="PIRSR000018-51"/>
    </source>
</evidence>
<name>A0A8H9LYU0_9BURK</name>
<evidence type="ECO:0000259" key="11">
    <source>
        <dbReference type="PROSITE" id="PS51007"/>
    </source>
</evidence>
<feature type="binding site" description="axial binding residue" evidence="10">
    <location>
        <position position="213"/>
    </location>
    <ligand>
        <name>heme c</name>
        <dbReference type="ChEBI" id="CHEBI:61717"/>
        <label>2</label>
    </ligand>
    <ligandPart>
        <name>Fe</name>
        <dbReference type="ChEBI" id="CHEBI:18248"/>
    </ligandPart>
</feature>
<evidence type="ECO:0000256" key="3">
    <source>
        <dbReference type="ARBA" id="ARBA00022617"/>
    </source>
</evidence>
<dbReference type="GO" id="GO:0020037">
    <property type="term" value="F:heme binding"/>
    <property type="evidence" value="ECO:0007669"/>
    <property type="project" value="InterPro"/>
</dbReference>
<keyword evidence="7 10" id="KW-0408">Iron</keyword>
<dbReference type="PROSITE" id="PS51007">
    <property type="entry name" value="CYTC"/>
    <property type="match status" value="3"/>
</dbReference>
<dbReference type="EMBL" id="BMZN01000001">
    <property type="protein sequence ID" value="GHC35211.1"/>
    <property type="molecule type" value="Genomic_DNA"/>
</dbReference>
<keyword evidence="5" id="KW-0732">Signal</keyword>
<proteinExistence type="predicted"/>
<evidence type="ECO:0000313" key="12">
    <source>
        <dbReference type="EMBL" id="GHC35211.1"/>
    </source>
</evidence>
<dbReference type="GO" id="GO:0005506">
    <property type="term" value="F:iron ion binding"/>
    <property type="evidence" value="ECO:0007669"/>
    <property type="project" value="InterPro"/>
</dbReference>
<comment type="subcellular location">
    <subcellularLocation>
        <location evidence="1">Cell membrane</location>
    </subcellularLocation>
</comment>
<evidence type="ECO:0000256" key="5">
    <source>
        <dbReference type="ARBA" id="ARBA00022729"/>
    </source>
</evidence>
<keyword evidence="3 9" id="KW-0349">Heme</keyword>
<evidence type="ECO:0000256" key="7">
    <source>
        <dbReference type="ARBA" id="ARBA00023004"/>
    </source>
</evidence>
<feature type="domain" description="Cytochrome c" evidence="11">
    <location>
        <begin position="47"/>
        <end position="150"/>
    </location>
</feature>
<feature type="binding site" description="axial binding residue" evidence="10">
    <location>
        <position position="348"/>
    </location>
    <ligand>
        <name>heme c</name>
        <dbReference type="ChEBI" id="CHEBI:61717"/>
        <label>3</label>
    </ligand>
    <ligandPart>
        <name>Fe</name>
        <dbReference type="ChEBI" id="CHEBI:18248"/>
    </ligandPart>
</feature>
<dbReference type="GO" id="GO:0009055">
    <property type="term" value="F:electron transfer activity"/>
    <property type="evidence" value="ECO:0007669"/>
    <property type="project" value="InterPro"/>
</dbReference>
<dbReference type="PIRSF" id="PIRSF000018">
    <property type="entry name" value="Mb_ADH_cyt_c"/>
    <property type="match status" value="1"/>
</dbReference>
<dbReference type="PANTHER" id="PTHR35008">
    <property type="entry name" value="BLL4482 PROTEIN-RELATED"/>
    <property type="match status" value="1"/>
</dbReference>
<accession>A0A8H9LYU0</accession>
<protein>
    <submittedName>
        <fullName evidence="12">Cytochrome c</fullName>
    </submittedName>
</protein>
<evidence type="ECO:0000313" key="13">
    <source>
        <dbReference type="Proteomes" id="UP000608923"/>
    </source>
</evidence>
<feature type="binding site" description="axial binding residue" evidence="10">
    <location>
        <position position="65"/>
    </location>
    <ligand>
        <name>heme c</name>
        <dbReference type="ChEBI" id="CHEBI:61717"/>
        <label>1</label>
    </ligand>
    <ligandPart>
        <name>Fe</name>
        <dbReference type="ChEBI" id="CHEBI:18248"/>
    </ligandPart>
</feature>